<evidence type="ECO:0000313" key="1">
    <source>
        <dbReference type="EMBL" id="EGO30380.1"/>
    </source>
</evidence>
<dbReference type="Proteomes" id="UP000008064">
    <property type="component" value="Unassembled WGS sequence"/>
</dbReference>
<dbReference type="RefSeq" id="XP_007312264.1">
    <property type="nucleotide sequence ID" value="XM_007312202.1"/>
</dbReference>
<sequence length="58" mass="6379">MTDISGSAPEGLTPHSPKTIYSTLERSTLRFVITTSTTLLRKAKPLSYTAPLMKCRPI</sequence>
<accession>F8NE51</accession>
<dbReference type="EMBL" id="GL945428">
    <property type="protein sequence ID" value="EGO30380.1"/>
    <property type="molecule type" value="Genomic_DNA"/>
</dbReference>
<gene>
    <name evidence="1" type="ORF">SERLADRAFT_454707</name>
</gene>
<dbReference type="GeneID" id="18817060"/>
<dbReference type="KEGG" id="sla:SERLADRAFT_454707"/>
<protein>
    <submittedName>
        <fullName evidence="1">Uncharacterized protein</fullName>
    </submittedName>
</protein>
<reference evidence="1" key="1">
    <citation type="submission" date="2011-04" db="EMBL/GenBank/DDBJ databases">
        <title>Evolution of plant cell wall degrading machinery underlies the functional diversity of forest fungi.</title>
        <authorList>
            <consortium name="US DOE Joint Genome Institute (JGI-PGF)"/>
            <person name="Eastwood D.C."/>
            <person name="Floudas D."/>
            <person name="Binder M."/>
            <person name="Majcherczyk A."/>
            <person name="Schneider P."/>
            <person name="Aerts A."/>
            <person name="Asiegbu F.O."/>
            <person name="Baker S.E."/>
            <person name="Barry K."/>
            <person name="Bendiksby M."/>
            <person name="Blumentritt M."/>
            <person name="Coutinho P.M."/>
            <person name="Cullen D."/>
            <person name="Cullen D."/>
            <person name="Gathman A."/>
            <person name="Goodell B."/>
            <person name="Henrissat B."/>
            <person name="Ihrmark K."/>
            <person name="Kauserud H."/>
            <person name="Kohler A."/>
            <person name="LaButti K."/>
            <person name="Lapidus A."/>
            <person name="Lavin J.L."/>
            <person name="Lee Y.-H."/>
            <person name="Lindquist E."/>
            <person name="Lilly W."/>
            <person name="Lucas S."/>
            <person name="Morin E."/>
            <person name="Murat C."/>
            <person name="Oguiza J.A."/>
            <person name="Park J."/>
            <person name="Pisabarro A.G."/>
            <person name="Riley R."/>
            <person name="Rosling A."/>
            <person name="Salamov A."/>
            <person name="Schmidt O."/>
            <person name="Schmutz J."/>
            <person name="Skrede I."/>
            <person name="Stenlid J."/>
            <person name="Wiebenga A."/>
            <person name="Xie X."/>
            <person name="Kues U."/>
            <person name="Hibbett D.S."/>
            <person name="Hoffmeister D."/>
            <person name="Hogberg N."/>
            <person name="Martin F."/>
            <person name="Grigoriev I.V."/>
            <person name="Watkinson S.C."/>
        </authorList>
    </citation>
    <scope>NUCLEOTIDE SEQUENCE</scope>
    <source>
        <strain evidence="1">S7.9</strain>
    </source>
</reference>
<organism>
    <name type="scientific">Serpula lacrymans var. lacrymans (strain S7.9)</name>
    <name type="common">Dry rot fungus</name>
    <dbReference type="NCBI Taxonomy" id="578457"/>
    <lineage>
        <taxon>Eukaryota</taxon>
        <taxon>Fungi</taxon>
        <taxon>Dikarya</taxon>
        <taxon>Basidiomycota</taxon>
        <taxon>Agaricomycotina</taxon>
        <taxon>Agaricomycetes</taxon>
        <taxon>Agaricomycetidae</taxon>
        <taxon>Boletales</taxon>
        <taxon>Coniophorineae</taxon>
        <taxon>Serpulaceae</taxon>
        <taxon>Serpula</taxon>
    </lineage>
</organism>
<dbReference type="HOGENOM" id="CLU_2980522_0_0_1"/>
<proteinExistence type="predicted"/>
<dbReference type="AlphaFoldDB" id="F8NE51"/>
<name>F8NE51_SERL9</name>